<sequence length="288" mass="31444">MNSLQLTTRDGRALAACEYGHGSRAVLIAGATGVPQRFYARFAQHLATRGLRVLTLDYNGIGQSRATNASPRGMRSWAEEDLDAGICHLRGATPAIAVIGHSFGGQALGLCPSNAAVCALVGISAQSGHWRLWDGRHRLWMWAMMHLVLPGVLAVRTDIPGGLLGPDPLPGPVVREWTRWCRGPHYITDEQGQPLRAGFAGWTGSARFYEITDDARYAPPRAVAELASFYARAEVEILRRQPQDWGVDRLGHFDFFRPAARAGWDEVADWLTPQLDAALAETDAPIPS</sequence>
<feature type="domain" description="AB hydrolase-1" evidence="1">
    <location>
        <begin position="26"/>
        <end position="260"/>
    </location>
</feature>
<name>A0A363UQ22_9GAMM</name>
<dbReference type="GO" id="GO:0016787">
    <property type="term" value="F:hydrolase activity"/>
    <property type="evidence" value="ECO:0007669"/>
    <property type="project" value="UniProtKB-KW"/>
</dbReference>
<dbReference type="PIRSF" id="PIRSF037442">
    <property type="entry name" value="UCP037442_abhydr"/>
    <property type="match status" value="1"/>
</dbReference>
<dbReference type="Gene3D" id="3.40.50.1820">
    <property type="entry name" value="alpha/beta hydrolase"/>
    <property type="match status" value="1"/>
</dbReference>
<dbReference type="EMBL" id="QEQK01000001">
    <property type="protein sequence ID" value="PWN57615.1"/>
    <property type="molecule type" value="Genomic_DNA"/>
</dbReference>
<accession>A0A363UQ22</accession>
<proteinExistence type="predicted"/>
<evidence type="ECO:0000313" key="3">
    <source>
        <dbReference type="Proteomes" id="UP000251800"/>
    </source>
</evidence>
<protein>
    <submittedName>
        <fullName evidence="2">Alpha/beta hydrolase</fullName>
    </submittedName>
</protein>
<gene>
    <name evidence="2" type="ORF">DEH80_00285</name>
</gene>
<comment type="caution">
    <text evidence="2">The sequence shown here is derived from an EMBL/GenBank/DDBJ whole genome shotgun (WGS) entry which is preliminary data.</text>
</comment>
<dbReference type="Pfam" id="PF12697">
    <property type="entry name" value="Abhydrolase_6"/>
    <property type="match status" value="1"/>
</dbReference>
<keyword evidence="2" id="KW-0378">Hydrolase</keyword>
<reference evidence="2 3" key="1">
    <citation type="submission" date="2018-05" db="EMBL/GenBank/DDBJ databases">
        <title>Abyssibacter profundi OUC007T gen. nov., sp. nov, a marine bacterium isolated from seawater of the Mariana Trench.</title>
        <authorList>
            <person name="Zhou S."/>
        </authorList>
    </citation>
    <scope>NUCLEOTIDE SEQUENCE [LARGE SCALE GENOMIC DNA]</scope>
    <source>
        <strain evidence="2 3">OUC007</strain>
    </source>
</reference>
<dbReference type="RefSeq" id="WP_109718471.1">
    <property type="nucleotide sequence ID" value="NZ_QEQK01000001.1"/>
</dbReference>
<dbReference type="SUPFAM" id="SSF53474">
    <property type="entry name" value="alpha/beta-Hydrolases"/>
    <property type="match status" value="1"/>
</dbReference>
<dbReference type="OrthoDB" id="9785076at2"/>
<dbReference type="AlphaFoldDB" id="A0A363UQ22"/>
<dbReference type="InterPro" id="IPR017208">
    <property type="entry name" value="UCP037442_abhydr"/>
</dbReference>
<dbReference type="InterPro" id="IPR029058">
    <property type="entry name" value="AB_hydrolase_fold"/>
</dbReference>
<dbReference type="InterPro" id="IPR000073">
    <property type="entry name" value="AB_hydrolase_1"/>
</dbReference>
<evidence type="ECO:0000259" key="1">
    <source>
        <dbReference type="Pfam" id="PF12697"/>
    </source>
</evidence>
<evidence type="ECO:0000313" key="2">
    <source>
        <dbReference type="EMBL" id="PWN57615.1"/>
    </source>
</evidence>
<keyword evidence="3" id="KW-1185">Reference proteome</keyword>
<dbReference type="Proteomes" id="UP000251800">
    <property type="component" value="Unassembled WGS sequence"/>
</dbReference>
<organism evidence="2 3">
    <name type="scientific">Abyssibacter profundi</name>
    <dbReference type="NCBI Taxonomy" id="2182787"/>
    <lineage>
        <taxon>Bacteria</taxon>
        <taxon>Pseudomonadati</taxon>
        <taxon>Pseudomonadota</taxon>
        <taxon>Gammaproteobacteria</taxon>
        <taxon>Chromatiales</taxon>
        <taxon>Oceanococcaceae</taxon>
        <taxon>Abyssibacter</taxon>
    </lineage>
</organism>